<sequence>MTASLTTAAQIRQHIERLPLGEPFTPAVLLACGTRATVDQTLSRLVKSGFIARVARGVFVRPEMNRFVGRVMPDPMAVAETLAKTTGATLQMHGAEAARRLQLTTQVPTQPVFSTSGPSRRIRVGSMEIRLQHVSQRKLALAGRPAGMALAAMWYLGQKVVTPALIEKIRCQLPSVEFEALTAATGAMPAWMSDAVFRHQRQQSHG</sequence>
<name>A0A7Y9U7R3_9BURK</name>
<proteinExistence type="predicted"/>
<evidence type="ECO:0008006" key="3">
    <source>
        <dbReference type="Google" id="ProtNLM"/>
    </source>
</evidence>
<dbReference type="AlphaFoldDB" id="A0A7Y9U7R3"/>
<keyword evidence="2" id="KW-1185">Reference proteome</keyword>
<accession>A0A7Y9U7R3</accession>
<dbReference type="InterPro" id="IPR045738">
    <property type="entry name" value="DUF6088"/>
</dbReference>
<reference evidence="1 2" key="1">
    <citation type="submission" date="2020-07" db="EMBL/GenBank/DDBJ databases">
        <title>Genomic Encyclopedia of Archaeal and Bacterial Type Strains, Phase II (KMG-II): from individual species to whole genera.</title>
        <authorList>
            <person name="Goeker M."/>
        </authorList>
    </citation>
    <scope>NUCLEOTIDE SEQUENCE [LARGE SCALE GENOMIC DNA]</scope>
    <source>
        <strain evidence="1 2">DSM 21226</strain>
    </source>
</reference>
<evidence type="ECO:0000313" key="2">
    <source>
        <dbReference type="Proteomes" id="UP000518288"/>
    </source>
</evidence>
<dbReference type="Proteomes" id="UP000518288">
    <property type="component" value="Unassembled WGS sequence"/>
</dbReference>
<organism evidence="1 2">
    <name type="scientific">Sphaerotilus montanus</name>
    <dbReference type="NCBI Taxonomy" id="522889"/>
    <lineage>
        <taxon>Bacteria</taxon>
        <taxon>Pseudomonadati</taxon>
        <taxon>Pseudomonadota</taxon>
        <taxon>Betaproteobacteria</taxon>
        <taxon>Burkholderiales</taxon>
        <taxon>Sphaerotilaceae</taxon>
        <taxon>Sphaerotilus</taxon>
    </lineage>
</organism>
<comment type="caution">
    <text evidence="1">The sequence shown here is derived from an EMBL/GenBank/DDBJ whole genome shotgun (WGS) entry which is preliminary data.</text>
</comment>
<dbReference type="RefSeq" id="WP_179636324.1">
    <property type="nucleotide sequence ID" value="NZ_JACCFH010000002.1"/>
</dbReference>
<evidence type="ECO:0000313" key="1">
    <source>
        <dbReference type="EMBL" id="NYG35428.1"/>
    </source>
</evidence>
<dbReference type="Pfam" id="PF19570">
    <property type="entry name" value="DUF6088"/>
    <property type="match status" value="1"/>
</dbReference>
<gene>
    <name evidence="1" type="ORF">BDD16_004490</name>
</gene>
<protein>
    <recommendedName>
        <fullName evidence="3">Type IV toxin-antitoxin system AbiEi family antitoxin domain-containing protein</fullName>
    </recommendedName>
</protein>
<dbReference type="EMBL" id="JACCFH010000002">
    <property type="protein sequence ID" value="NYG35428.1"/>
    <property type="molecule type" value="Genomic_DNA"/>
</dbReference>